<dbReference type="InterPro" id="IPR036259">
    <property type="entry name" value="MFS_trans_sf"/>
</dbReference>
<dbReference type="Pfam" id="PF07690">
    <property type="entry name" value="MFS_1"/>
    <property type="match status" value="2"/>
</dbReference>
<name>A0ABW7IYA4_9VIBR</name>
<keyword evidence="2" id="KW-0813">Transport</keyword>
<gene>
    <name evidence="9" type="ORF">ACGRQ9_14530</name>
</gene>
<dbReference type="EMBL" id="JBIHSN010000003">
    <property type="protein sequence ID" value="MFH0266660.1"/>
    <property type="molecule type" value="Genomic_DNA"/>
</dbReference>
<feature type="transmembrane region" description="Helical" evidence="7">
    <location>
        <begin position="267"/>
        <end position="284"/>
    </location>
</feature>
<dbReference type="Gene3D" id="1.20.1250.20">
    <property type="entry name" value="MFS general substrate transporter like domains"/>
    <property type="match status" value="2"/>
</dbReference>
<evidence type="ECO:0000259" key="8">
    <source>
        <dbReference type="PROSITE" id="PS50850"/>
    </source>
</evidence>
<accession>A0ABW7IYA4</accession>
<keyword evidence="5 7" id="KW-1133">Transmembrane helix</keyword>
<dbReference type="PROSITE" id="PS50850">
    <property type="entry name" value="MFS"/>
    <property type="match status" value="1"/>
</dbReference>
<keyword evidence="6 7" id="KW-0472">Membrane</keyword>
<feature type="transmembrane region" description="Helical" evidence="7">
    <location>
        <begin position="44"/>
        <end position="63"/>
    </location>
</feature>
<dbReference type="SUPFAM" id="SSF103473">
    <property type="entry name" value="MFS general substrate transporter"/>
    <property type="match status" value="1"/>
</dbReference>
<feature type="transmembrane region" description="Helical" evidence="7">
    <location>
        <begin position="160"/>
        <end position="180"/>
    </location>
</feature>
<evidence type="ECO:0000256" key="3">
    <source>
        <dbReference type="ARBA" id="ARBA00022475"/>
    </source>
</evidence>
<comment type="caution">
    <text evidence="9">The sequence shown here is derived from an EMBL/GenBank/DDBJ whole genome shotgun (WGS) entry which is preliminary data.</text>
</comment>
<feature type="transmembrane region" description="Helical" evidence="7">
    <location>
        <begin position="325"/>
        <end position="346"/>
    </location>
</feature>
<evidence type="ECO:0000256" key="7">
    <source>
        <dbReference type="SAM" id="Phobius"/>
    </source>
</evidence>
<keyword evidence="10" id="KW-1185">Reference proteome</keyword>
<keyword evidence="4 7" id="KW-0812">Transmembrane</keyword>
<dbReference type="InterPro" id="IPR011701">
    <property type="entry name" value="MFS"/>
</dbReference>
<keyword evidence="3" id="KW-1003">Cell membrane</keyword>
<feature type="transmembrane region" description="Helical" evidence="7">
    <location>
        <begin position="75"/>
        <end position="92"/>
    </location>
</feature>
<evidence type="ECO:0000256" key="2">
    <source>
        <dbReference type="ARBA" id="ARBA00022448"/>
    </source>
</evidence>
<dbReference type="RefSeq" id="WP_394608344.1">
    <property type="nucleotide sequence ID" value="NZ_JBIHSJ010000004.1"/>
</dbReference>
<evidence type="ECO:0000313" key="10">
    <source>
        <dbReference type="Proteomes" id="UP001607151"/>
    </source>
</evidence>
<evidence type="ECO:0000256" key="1">
    <source>
        <dbReference type="ARBA" id="ARBA00004651"/>
    </source>
</evidence>
<evidence type="ECO:0000256" key="6">
    <source>
        <dbReference type="ARBA" id="ARBA00023136"/>
    </source>
</evidence>
<feature type="domain" description="Major facilitator superfamily (MFS) profile" evidence="8">
    <location>
        <begin position="9"/>
        <end position="384"/>
    </location>
</feature>
<dbReference type="InterPro" id="IPR047200">
    <property type="entry name" value="MFS_YcaD-like"/>
</dbReference>
<evidence type="ECO:0000256" key="4">
    <source>
        <dbReference type="ARBA" id="ARBA00022692"/>
    </source>
</evidence>
<feature type="transmembrane region" description="Helical" evidence="7">
    <location>
        <begin position="98"/>
        <end position="121"/>
    </location>
</feature>
<sequence>MSAIAAIRPLILLCISSFFLMMSHGLSGLLLPVKLADEGVDVQSIGIILSLYSVGFLLGAIWAKKILRRIGLIRTFAMCGSLAATAILIMGLDFNTYVWSVARAVMGFCIACATGTLDTWYNSVSTESNRGKVLAINQVVILAAITLGQFGLVLAPPSEATLFIICGLLFSISISPVVFISHFEPKIETFKSISFLGLFRLSPLGFIACFLCGVLYSMVMNILPLYANDIGMDKLQISMFMGAATAGGIVLQLPIGYLSDRFERRKVILSVCCVLLLSTLFLGFSLSQPMFIVSLGLVAVMMGIIACLYPLSISETFDRALKTQLVPVLSGLLCVYAVGCIIGPYSGSLVIKTWGNDALFSLLSLIEFSLVGFILYRMTVRQARPVEEQEHFVMHTPSSVSEELDPRVEYQEQSTFFESAAEQFTQLLAQDNNEAIRYLNVILHDNPEWLIPLIKRTPDLNQLDLIALYRVLSLRSPERLDEYVATISELDYSQAEQLASWLIEKEPEGAYSSLASITTANEHESLGVMETLAETHPEKLSEFTQHLVGNVAESTGNMRAADREAAKSDRTVADLLSTVEQTAPEHAQQVADIIEEAKAEHSLAEPVFDLSENEKMAVGQNSSLKASNHDKR</sequence>
<organism evidence="9 10">
    <name type="scientific">Vibrio rumoiensis</name>
    <dbReference type="NCBI Taxonomy" id="76258"/>
    <lineage>
        <taxon>Bacteria</taxon>
        <taxon>Pseudomonadati</taxon>
        <taxon>Pseudomonadota</taxon>
        <taxon>Gammaproteobacteria</taxon>
        <taxon>Vibrionales</taxon>
        <taxon>Vibrionaceae</taxon>
        <taxon>Vibrio</taxon>
    </lineage>
</organism>
<dbReference type="PANTHER" id="PTHR23521:SF2">
    <property type="entry name" value="TRANSPORTER MFS SUPERFAMILY"/>
    <property type="match status" value="1"/>
</dbReference>
<dbReference type="CDD" id="cd17477">
    <property type="entry name" value="MFS_YcaD_like"/>
    <property type="match status" value="1"/>
</dbReference>
<comment type="subcellular location">
    <subcellularLocation>
        <location evidence="1">Cell membrane</location>
        <topology evidence="1">Multi-pass membrane protein</topology>
    </subcellularLocation>
</comment>
<feature type="transmembrane region" description="Helical" evidence="7">
    <location>
        <begin position="133"/>
        <end position="154"/>
    </location>
</feature>
<dbReference type="InterPro" id="IPR020846">
    <property type="entry name" value="MFS_dom"/>
</dbReference>
<evidence type="ECO:0000313" key="9">
    <source>
        <dbReference type="EMBL" id="MFH0266660.1"/>
    </source>
</evidence>
<protein>
    <submittedName>
        <fullName evidence="9">MFS transporter</fullName>
    </submittedName>
</protein>
<evidence type="ECO:0000256" key="5">
    <source>
        <dbReference type="ARBA" id="ARBA00022989"/>
    </source>
</evidence>
<feature type="transmembrane region" description="Helical" evidence="7">
    <location>
        <begin position="201"/>
        <end position="223"/>
    </location>
</feature>
<dbReference type="Proteomes" id="UP001607151">
    <property type="component" value="Unassembled WGS sequence"/>
</dbReference>
<feature type="transmembrane region" description="Helical" evidence="7">
    <location>
        <begin position="235"/>
        <end position="255"/>
    </location>
</feature>
<feature type="transmembrane region" description="Helical" evidence="7">
    <location>
        <begin position="290"/>
        <end position="313"/>
    </location>
</feature>
<feature type="transmembrane region" description="Helical" evidence="7">
    <location>
        <begin position="358"/>
        <end position="376"/>
    </location>
</feature>
<proteinExistence type="predicted"/>
<dbReference type="PANTHER" id="PTHR23521">
    <property type="entry name" value="TRANSPORTER MFS SUPERFAMILY"/>
    <property type="match status" value="1"/>
</dbReference>
<reference evidence="9 10" key="1">
    <citation type="submission" date="2024-10" db="EMBL/GenBank/DDBJ databases">
        <authorList>
            <person name="Yibar A."/>
            <person name="Saticioglu I.B."/>
            <person name="Duman M."/>
            <person name="Ajmi N."/>
            <person name="Gurler F."/>
            <person name="Ay H."/>
            <person name="Onuk E."/>
            <person name="Guler S."/>
            <person name="Romalde J.L."/>
        </authorList>
    </citation>
    <scope>NUCLEOTIDE SEQUENCE [LARGE SCALE GENOMIC DNA]</scope>
    <source>
        <strain evidence="9 10">14-MA-B</strain>
    </source>
</reference>